<organism evidence="2 3">
    <name type="scientific">Paramecium sonneborni</name>
    <dbReference type="NCBI Taxonomy" id="65129"/>
    <lineage>
        <taxon>Eukaryota</taxon>
        <taxon>Sar</taxon>
        <taxon>Alveolata</taxon>
        <taxon>Ciliophora</taxon>
        <taxon>Intramacronucleata</taxon>
        <taxon>Oligohymenophorea</taxon>
        <taxon>Peniculida</taxon>
        <taxon>Parameciidae</taxon>
        <taxon>Paramecium</taxon>
    </lineage>
</organism>
<sequence>MNQQQQVQLPFTYQSVQQQQQVQNLIQPNNLQQYFQLSELHQEFSPPKVACQAAPQVKAAFPPSHSNQNRFGVPFNSNQSLQQYFPPQKSNQTQVPLLFISKPYSKVNFGKCQQNPINPQTNPQNSYSNQNQFGFPITYQQAPQQPAQSQSNLIGMVDLQYDKIKYDDDEMIVPKQEQVKQSNEYNLNEKISFEVKALYKMGKLLNTKSQYLPGIVSIKAQEKIISENDKNGRVGVDLICLIDISGSMIGIKIEMVKQSLIILLQFLGDNDRLQLITFDNEAHKLTPLKRVTLQNKDYFTQIIKSIQAYGGNQISEATKMAFQQLKQRKYVNNVTSIFLLSDGVDYTFPAIQTQIKSVNEIFTLHTFGFGQDHDAPMMTSICNLKSGSFYFVQDVTLLDEFFADALGGLISVVGENLEINISSSAPAPYQNIQISKTYGNMWNKKGNQYQITQPQLATGSRKDYVFELLLPQFEAKIEDSQRNVKVIDAQLIIRDPTNGNVIKKQDSLTLTFFNLDEQINQNEQDIDVYAQYFRVKGTEVIDQARKACEQNKNEDAQKLIDNMLIQIQKNQNVAAQCGGIIQDLQQAKQASERQSYNLFGQKQMCQMVSNNYQQQGVNSMFSAQGFQVQQVQPASYQNIQQQAMMGLVQQSKQPYKKN</sequence>
<evidence type="ECO:0000313" key="3">
    <source>
        <dbReference type="Proteomes" id="UP000692954"/>
    </source>
</evidence>
<dbReference type="InterPro" id="IPR002035">
    <property type="entry name" value="VWF_A"/>
</dbReference>
<comment type="caution">
    <text evidence="2">The sequence shown here is derived from an EMBL/GenBank/DDBJ whole genome shotgun (WGS) entry which is preliminary data.</text>
</comment>
<reference evidence="2" key="1">
    <citation type="submission" date="2021-01" db="EMBL/GenBank/DDBJ databases">
        <authorList>
            <consortium name="Genoscope - CEA"/>
            <person name="William W."/>
        </authorList>
    </citation>
    <scope>NUCLEOTIDE SEQUENCE</scope>
</reference>
<dbReference type="Pfam" id="PF00092">
    <property type="entry name" value="VWA"/>
    <property type="match status" value="1"/>
</dbReference>
<gene>
    <name evidence="2" type="ORF">PSON_ATCC_30995.1.T0210210</name>
</gene>
<evidence type="ECO:0000259" key="1">
    <source>
        <dbReference type="PROSITE" id="PS50234"/>
    </source>
</evidence>
<dbReference type="OrthoDB" id="687730at2759"/>
<accession>A0A8S1LH58</accession>
<dbReference type="PANTHER" id="PTHR10579">
    <property type="entry name" value="CALCIUM-ACTIVATED CHLORIDE CHANNEL REGULATOR"/>
    <property type="match status" value="1"/>
</dbReference>
<dbReference type="PROSITE" id="PS50234">
    <property type="entry name" value="VWFA"/>
    <property type="match status" value="1"/>
</dbReference>
<dbReference type="InterPro" id="IPR051266">
    <property type="entry name" value="CLCR"/>
</dbReference>
<dbReference type="PANTHER" id="PTHR10579:SF43">
    <property type="entry name" value="ZINC FINGER (C3HC4-TYPE RING FINGER) FAMILY PROTEIN"/>
    <property type="match status" value="1"/>
</dbReference>
<name>A0A8S1LH58_9CILI</name>
<protein>
    <recommendedName>
        <fullName evidence="1">VWFA domain-containing protein</fullName>
    </recommendedName>
</protein>
<dbReference type="Proteomes" id="UP000692954">
    <property type="component" value="Unassembled WGS sequence"/>
</dbReference>
<feature type="domain" description="VWFA" evidence="1">
    <location>
        <begin position="237"/>
        <end position="406"/>
    </location>
</feature>
<keyword evidence="3" id="KW-1185">Reference proteome</keyword>
<dbReference type="SMART" id="SM00327">
    <property type="entry name" value="VWA"/>
    <property type="match status" value="1"/>
</dbReference>
<proteinExistence type="predicted"/>
<evidence type="ECO:0000313" key="2">
    <source>
        <dbReference type="EMBL" id="CAD8066229.1"/>
    </source>
</evidence>
<dbReference type="EMBL" id="CAJJDN010000021">
    <property type="protein sequence ID" value="CAD8066229.1"/>
    <property type="molecule type" value="Genomic_DNA"/>
</dbReference>
<dbReference type="AlphaFoldDB" id="A0A8S1LH58"/>